<dbReference type="eggNOG" id="ENOG502RUFE">
    <property type="taxonomic scope" value="Eukaryota"/>
</dbReference>
<dbReference type="VEuPathDB" id="FungiDB:TRIVIDRAFT_223925"/>
<evidence type="ECO:0000313" key="2">
    <source>
        <dbReference type="Proteomes" id="UP000007115"/>
    </source>
</evidence>
<reference evidence="1 2" key="1">
    <citation type="journal article" date="2011" name="Genome Biol.">
        <title>Comparative genome sequence analysis underscores mycoparasitism as the ancestral life style of Trichoderma.</title>
        <authorList>
            <person name="Kubicek C.P."/>
            <person name="Herrera-Estrella A."/>
            <person name="Seidl-Seiboth V."/>
            <person name="Martinez D.A."/>
            <person name="Druzhinina I.S."/>
            <person name="Thon M."/>
            <person name="Zeilinger S."/>
            <person name="Casas-Flores S."/>
            <person name="Horwitz B.A."/>
            <person name="Mukherjee P.K."/>
            <person name="Mukherjee M."/>
            <person name="Kredics L."/>
            <person name="Alcaraz L.D."/>
            <person name="Aerts A."/>
            <person name="Antal Z."/>
            <person name="Atanasova L."/>
            <person name="Cervantes-Badillo M.G."/>
            <person name="Challacombe J."/>
            <person name="Chertkov O."/>
            <person name="McCluskey K."/>
            <person name="Coulpier F."/>
            <person name="Deshpande N."/>
            <person name="von Doehren H."/>
            <person name="Ebbole D.J."/>
            <person name="Esquivel-Naranjo E.U."/>
            <person name="Fekete E."/>
            <person name="Flipphi M."/>
            <person name="Glaser F."/>
            <person name="Gomez-Rodriguez E.Y."/>
            <person name="Gruber S."/>
            <person name="Han C."/>
            <person name="Henrissat B."/>
            <person name="Hermosa R."/>
            <person name="Hernandez-Onate M."/>
            <person name="Karaffa L."/>
            <person name="Kosti I."/>
            <person name="Le Crom S."/>
            <person name="Lindquist E."/>
            <person name="Lucas S."/>
            <person name="Luebeck M."/>
            <person name="Luebeck P.S."/>
            <person name="Margeot A."/>
            <person name="Metz B."/>
            <person name="Misra M."/>
            <person name="Nevalainen H."/>
            <person name="Omann M."/>
            <person name="Packer N."/>
            <person name="Perrone G."/>
            <person name="Uresti-Rivera E.E."/>
            <person name="Salamov A."/>
            <person name="Schmoll M."/>
            <person name="Seiboth B."/>
            <person name="Shapiro H."/>
            <person name="Sukno S."/>
            <person name="Tamayo-Ramos J.A."/>
            <person name="Tisch D."/>
            <person name="Wiest A."/>
            <person name="Wilkinson H.H."/>
            <person name="Zhang M."/>
            <person name="Coutinho P.M."/>
            <person name="Kenerley C.M."/>
            <person name="Monte E."/>
            <person name="Baker S.E."/>
            <person name="Grigoriev I.V."/>
        </authorList>
    </citation>
    <scope>NUCLEOTIDE SEQUENCE [LARGE SCALE GENOMIC DNA]</scope>
    <source>
        <strain evidence="2">Gv29-8 / FGSC 10586</strain>
    </source>
</reference>
<dbReference type="OMA" id="SREASHM"/>
<sequence>MQSLVGFFDLSGLHAYNGITAITRSSSNMEVFYSSDDNTIHSRYWTPGGGWKNSGQDKSINSAAGTGIAGVSREASHMEIFYVGNNGNLMHSYSVDSGSNWVTDAVLAGSDWGTPANKGIGALSSNDQSQEVWWITTTGAINYAPWNPLNGWEYSSLRAAGTAHPNSGMAVLARSNVRRNIFYIGNDQRVYQGYWQSEQPNIWRFEKLSDMPAAIGSLTAVSMNSQHMEVFWTAPDGTITHAYWYENTGKWTSASMASNIYCVPGGSITATSRKDGFMLVVANGMTVTFMNPLPSHQKRSVTTAREYQEPAHLVGGFAESTITSMRLADILACQTDKLENHSRFPQLRLQGIDLDLIESPRMHTLQLQVKGASQKGPP</sequence>
<dbReference type="Proteomes" id="UP000007115">
    <property type="component" value="Unassembled WGS sequence"/>
</dbReference>
<protein>
    <recommendedName>
        <fullName evidence="3">Fucose-specific lectin</fullName>
    </recommendedName>
</protein>
<dbReference type="OrthoDB" id="640249at2759"/>
<dbReference type="SUPFAM" id="SSF89372">
    <property type="entry name" value="Fucose-specific lectin"/>
    <property type="match status" value="2"/>
</dbReference>
<name>G9MYI9_HYPVG</name>
<dbReference type="AlphaFoldDB" id="G9MYI9"/>
<keyword evidence="2" id="KW-1185">Reference proteome</keyword>
<dbReference type="RefSeq" id="XP_013954803.1">
    <property type="nucleotide sequence ID" value="XM_014099328.1"/>
</dbReference>
<accession>G9MYI9</accession>
<dbReference type="GeneID" id="25791823"/>
<proteinExistence type="predicted"/>
<gene>
    <name evidence="1" type="ORF">TRIVIDRAFT_223925</name>
</gene>
<evidence type="ECO:0008006" key="3">
    <source>
        <dbReference type="Google" id="ProtNLM"/>
    </source>
</evidence>
<evidence type="ECO:0000313" key="1">
    <source>
        <dbReference type="EMBL" id="EHK20609.1"/>
    </source>
</evidence>
<comment type="caution">
    <text evidence="1">The sequence shown here is derived from an EMBL/GenBank/DDBJ whole genome shotgun (WGS) entry which is preliminary data.</text>
</comment>
<dbReference type="InParanoid" id="G9MYI9"/>
<dbReference type="EMBL" id="ABDF02000079">
    <property type="protein sequence ID" value="EHK20609.1"/>
    <property type="molecule type" value="Genomic_DNA"/>
</dbReference>
<dbReference type="HOGENOM" id="CLU_731707_0_0_1"/>
<organism evidence="1 2">
    <name type="scientific">Hypocrea virens (strain Gv29-8 / FGSC 10586)</name>
    <name type="common">Gliocladium virens</name>
    <name type="synonym">Trichoderma virens</name>
    <dbReference type="NCBI Taxonomy" id="413071"/>
    <lineage>
        <taxon>Eukaryota</taxon>
        <taxon>Fungi</taxon>
        <taxon>Dikarya</taxon>
        <taxon>Ascomycota</taxon>
        <taxon>Pezizomycotina</taxon>
        <taxon>Sordariomycetes</taxon>
        <taxon>Hypocreomycetidae</taxon>
        <taxon>Hypocreales</taxon>
        <taxon>Hypocreaceae</taxon>
        <taxon>Trichoderma</taxon>
    </lineage>
</organism>
<dbReference type="Gene3D" id="2.120.10.70">
    <property type="entry name" value="Fucose-specific lectin"/>
    <property type="match status" value="2"/>
</dbReference>